<feature type="domain" description="RDRP helical" evidence="13">
    <location>
        <begin position="132"/>
        <end position="193"/>
    </location>
</feature>
<dbReference type="Proteomes" id="UP000087171">
    <property type="component" value="Chromosome Ca8"/>
</dbReference>
<comment type="catalytic activity">
    <reaction evidence="7 9">
        <text>RNA(n) + a ribonucleoside 5'-triphosphate = RNA(n+1) + diphosphate</text>
        <dbReference type="Rhea" id="RHEA:21248"/>
        <dbReference type="Rhea" id="RHEA-COMP:14527"/>
        <dbReference type="Rhea" id="RHEA-COMP:17342"/>
        <dbReference type="ChEBI" id="CHEBI:33019"/>
        <dbReference type="ChEBI" id="CHEBI:61557"/>
        <dbReference type="ChEBI" id="CHEBI:140395"/>
        <dbReference type="EC" id="2.7.7.48"/>
    </reaction>
</comment>
<dbReference type="InterPro" id="IPR058752">
    <property type="entry name" value="RDRP_C_head"/>
</dbReference>
<feature type="domain" description="RDRP3-5 N-terminal" evidence="12">
    <location>
        <begin position="7"/>
        <end position="72"/>
    </location>
</feature>
<dbReference type="RefSeq" id="XP_004513037.1">
    <property type="nucleotide sequence ID" value="XM_004512980.3"/>
</dbReference>
<evidence type="ECO:0000256" key="2">
    <source>
        <dbReference type="ARBA" id="ARBA00022484"/>
    </source>
</evidence>
<dbReference type="PaxDb" id="3827-XP_004513037.1"/>
<evidence type="ECO:0000256" key="3">
    <source>
        <dbReference type="ARBA" id="ARBA00022679"/>
    </source>
</evidence>
<evidence type="ECO:0000259" key="11">
    <source>
        <dbReference type="Pfam" id="PF05183"/>
    </source>
</evidence>
<comment type="function">
    <text evidence="8 9">Probably involved in the RNA silencing pathway and required for the generation of small interfering RNAs (siRNAs).</text>
</comment>
<evidence type="ECO:0000256" key="8">
    <source>
        <dbReference type="ARBA" id="ARBA00093763"/>
    </source>
</evidence>
<evidence type="ECO:0000259" key="12">
    <source>
        <dbReference type="Pfam" id="PF26249"/>
    </source>
</evidence>
<dbReference type="AlphaFoldDB" id="A0A1S2Z0X2"/>
<dbReference type="GO" id="GO:0030422">
    <property type="term" value="P:siRNA processing"/>
    <property type="evidence" value="ECO:0007669"/>
    <property type="project" value="TreeGrafter"/>
</dbReference>
<accession>A0A1S2Z0X2</accession>
<evidence type="ECO:0000256" key="4">
    <source>
        <dbReference type="ARBA" id="ARBA00022695"/>
    </source>
</evidence>
<reference evidence="16" key="2">
    <citation type="submission" date="2025-08" db="UniProtKB">
        <authorList>
            <consortium name="RefSeq"/>
        </authorList>
    </citation>
    <scope>IDENTIFICATION</scope>
    <source>
        <tissue evidence="16">Etiolated seedlings</tissue>
    </source>
</reference>
<keyword evidence="6 9" id="KW-0943">RNA-mediated gene silencing</keyword>
<feature type="domain" description="RDRP core" evidence="11">
    <location>
        <begin position="221"/>
        <end position="854"/>
    </location>
</feature>
<keyword evidence="3 9" id="KW-0808">Transferase</keyword>
<dbReference type="PANTHER" id="PTHR23079">
    <property type="entry name" value="RNA-DEPENDENT RNA POLYMERASE"/>
    <property type="match status" value="1"/>
</dbReference>
<feature type="compositionally biased region" description="Low complexity" evidence="10">
    <location>
        <begin position="79"/>
        <end position="125"/>
    </location>
</feature>
<dbReference type="Pfam" id="PF26252">
    <property type="entry name" value="RdRP_helical"/>
    <property type="match status" value="1"/>
</dbReference>
<dbReference type="GeneID" id="101511942"/>
<name>A0A1S2Z0X2_CICAR</name>
<dbReference type="STRING" id="3827.A0A1S2Z0X2"/>
<evidence type="ECO:0000313" key="15">
    <source>
        <dbReference type="Proteomes" id="UP000087171"/>
    </source>
</evidence>
<dbReference type="Pfam" id="PF26253">
    <property type="entry name" value="RdRP_head"/>
    <property type="match status" value="1"/>
</dbReference>
<dbReference type="eggNOG" id="KOG0988">
    <property type="taxonomic scope" value="Eukaryota"/>
</dbReference>
<evidence type="ECO:0000256" key="10">
    <source>
        <dbReference type="SAM" id="MobiDB-lite"/>
    </source>
</evidence>
<evidence type="ECO:0000256" key="7">
    <source>
        <dbReference type="ARBA" id="ARBA00048744"/>
    </source>
</evidence>
<dbReference type="GO" id="GO:0003723">
    <property type="term" value="F:RNA binding"/>
    <property type="evidence" value="ECO:0007669"/>
    <property type="project" value="UniProtKB-KW"/>
</dbReference>
<evidence type="ECO:0000256" key="6">
    <source>
        <dbReference type="ARBA" id="ARBA00023158"/>
    </source>
</evidence>
<keyword evidence="4 9" id="KW-0548">Nucleotidyltransferase</keyword>
<protein>
    <recommendedName>
        <fullName evidence="9">RNA-dependent RNA polymerase</fullName>
        <ecNumber evidence="9">2.7.7.48</ecNumber>
    </recommendedName>
</protein>
<reference evidence="15" key="1">
    <citation type="journal article" date="2013" name="Nat. Biotechnol.">
        <title>Draft genome sequence of chickpea (Cicer arietinum) provides a resource for trait improvement.</title>
        <authorList>
            <person name="Varshney R.K."/>
            <person name="Song C."/>
            <person name="Saxena R.K."/>
            <person name="Azam S."/>
            <person name="Yu S."/>
            <person name="Sharpe A.G."/>
            <person name="Cannon S."/>
            <person name="Baek J."/>
            <person name="Rosen B.D."/>
            <person name="Tar'an B."/>
            <person name="Millan T."/>
            <person name="Zhang X."/>
            <person name="Ramsay L.D."/>
            <person name="Iwata A."/>
            <person name="Wang Y."/>
            <person name="Nelson W."/>
            <person name="Farmer A.D."/>
            <person name="Gaur P.M."/>
            <person name="Soderlund C."/>
            <person name="Penmetsa R.V."/>
            <person name="Xu C."/>
            <person name="Bharti A.K."/>
            <person name="He W."/>
            <person name="Winter P."/>
            <person name="Zhao S."/>
            <person name="Hane J.K."/>
            <person name="Carrasquilla-Garcia N."/>
            <person name="Condie J.A."/>
            <person name="Upadhyaya H.D."/>
            <person name="Luo M.C."/>
            <person name="Thudi M."/>
            <person name="Gowda C.L."/>
            <person name="Singh N.P."/>
            <person name="Lichtenzveig J."/>
            <person name="Gali K.K."/>
            <person name="Rubio J."/>
            <person name="Nadarajan N."/>
            <person name="Dolezel J."/>
            <person name="Bansal K.C."/>
            <person name="Xu X."/>
            <person name="Edwards D."/>
            <person name="Zhang G."/>
            <person name="Kahl G."/>
            <person name="Gil J."/>
            <person name="Singh K.B."/>
            <person name="Datta S.K."/>
            <person name="Jackson S.A."/>
            <person name="Wang J."/>
            <person name="Cook D.R."/>
        </authorList>
    </citation>
    <scope>NUCLEOTIDE SEQUENCE [LARGE SCALE GENOMIC DNA]</scope>
    <source>
        <strain evidence="15">cv. CDC Frontier</strain>
    </source>
</reference>
<keyword evidence="5 9" id="KW-0694">RNA-binding</keyword>
<evidence type="ECO:0000256" key="9">
    <source>
        <dbReference type="RuleBase" id="RU363098"/>
    </source>
</evidence>
<dbReference type="InterPro" id="IPR058751">
    <property type="entry name" value="RDRP_helical"/>
</dbReference>
<evidence type="ECO:0000256" key="1">
    <source>
        <dbReference type="ARBA" id="ARBA00005762"/>
    </source>
</evidence>
<sequence length="997" mass="113018">MADQSVNLPSSVENLINQIREQQSQPPLDSSIRRNLAELGEQKALQILYYISTQPIKRSLNAFTVYMINQHRSPPSPSRPSSSQSQSQSQSQSRPYSLQSQLLSHLQSRPSPLPLRSQSLPSSSTAPPPHSDVLTALGELEFRKSFLLMSYAGRENIENVVTAEYVRSLKELTMKNFEKEIWETVGQKYIERPTDRLVYLDWDSGRTHIYQCFVSPNGSLRFKGPILQHTRTHLQKSLGDDNVLLVKFAEDQYARKSETSAQKAAKHYEKFGKEGLRVGLRLYRFFVFKVGGKEEKKKDPTTSSVKCYFVRTESSCSTDERESYILSNRTMFESRSLFMHAHMLPNIDKYMARFSLILSKTYKLNVDWTTVSVKTIPDVCCQDEHGNTVYHNEKRCILTDGTGFISEDLAVLCPNNVLKGSNLKNTHIKEISNLVKLEDMSKAMGEAALSKHQPPLLIQCRLFHMGCAMKGTLLVNKKLSPSTIQVRPSMIKVMTDPSLSNIQSLNSMEVVNTSHKPNRAYLSKYLIALLSYGRVPNEFFMDVLKSNLEDAGHIYTNKRAALRASLNYAEMDDFNAAGMILCGIPLDEPFLQHYLSKLVKLEKNKLRTGKLYVEDCFYLMGTVDPTEGHCLEANQVCIIHENGQITGDVLVYRNPGLHFGDIHIMQATYVEGLESYVGHGKYAIFFPCVGPRSVADEIAGGDFDGDMYWVSKNPQLLECFRKSDPWMESPPCNPVILSSSVIKPSEEELFKLYLQTRFQSSSAIGIAADSWMALMDRLLTLRNDITKEKEVLQVKENILKLIDIYYEALDAPKKGGGKIQVPEDLTVELFPHYMERDGKSFTSTSILGLIYDEVCRWQTSDMSGTKIRKLPCLDVEIPMHCVEKWETLYKEYRTDMSFACQSNSKEEAAEVIKKYKQKFDVAANIEDCSKNVTDIYHEALAVYHVTYDYAIQWNDVAKCAFAWKVAGPALTNYCAENQSHSKCLPCSSSVLREIFGS</sequence>
<evidence type="ECO:0000259" key="14">
    <source>
        <dbReference type="Pfam" id="PF26253"/>
    </source>
</evidence>
<dbReference type="Pfam" id="PF26249">
    <property type="entry name" value="4HB_RdRP3_N"/>
    <property type="match status" value="1"/>
</dbReference>
<keyword evidence="2 9" id="KW-0696">RNA-directed RNA polymerase</keyword>
<gene>
    <name evidence="16" type="primary">LOC101511942</name>
</gene>
<organism evidence="15 16">
    <name type="scientific">Cicer arietinum</name>
    <name type="common">Chickpea</name>
    <name type="synonym">Garbanzo</name>
    <dbReference type="NCBI Taxonomy" id="3827"/>
    <lineage>
        <taxon>Eukaryota</taxon>
        <taxon>Viridiplantae</taxon>
        <taxon>Streptophyta</taxon>
        <taxon>Embryophyta</taxon>
        <taxon>Tracheophyta</taxon>
        <taxon>Spermatophyta</taxon>
        <taxon>Magnoliopsida</taxon>
        <taxon>eudicotyledons</taxon>
        <taxon>Gunneridae</taxon>
        <taxon>Pentapetalae</taxon>
        <taxon>rosids</taxon>
        <taxon>fabids</taxon>
        <taxon>Fabales</taxon>
        <taxon>Fabaceae</taxon>
        <taxon>Papilionoideae</taxon>
        <taxon>50 kb inversion clade</taxon>
        <taxon>NPAAA clade</taxon>
        <taxon>Hologalegina</taxon>
        <taxon>IRL clade</taxon>
        <taxon>Cicereae</taxon>
        <taxon>Cicer</taxon>
    </lineage>
</organism>
<comment type="similarity">
    <text evidence="1 9">Belongs to the RdRP family.</text>
</comment>
<evidence type="ECO:0000256" key="5">
    <source>
        <dbReference type="ARBA" id="ARBA00022884"/>
    </source>
</evidence>
<evidence type="ECO:0000259" key="13">
    <source>
        <dbReference type="Pfam" id="PF26252"/>
    </source>
</evidence>
<dbReference type="InterPro" id="IPR007855">
    <property type="entry name" value="RDRP"/>
</dbReference>
<dbReference type="KEGG" id="cam:101511942"/>
<proteinExistence type="inferred from homology"/>
<dbReference type="Pfam" id="PF05183">
    <property type="entry name" value="RdRP"/>
    <property type="match status" value="1"/>
</dbReference>
<feature type="region of interest" description="Disordered" evidence="10">
    <location>
        <begin position="71"/>
        <end position="132"/>
    </location>
</feature>
<dbReference type="InterPro" id="IPR057596">
    <property type="entry name" value="RDRP_core"/>
</dbReference>
<keyword evidence="15" id="KW-1185">Reference proteome</keyword>
<evidence type="ECO:0000313" key="16">
    <source>
        <dbReference type="RefSeq" id="XP_004513037.1"/>
    </source>
</evidence>
<dbReference type="OrthoDB" id="6513042at2759"/>
<dbReference type="InterPro" id="IPR058697">
    <property type="entry name" value="RDRP3-5_N"/>
</dbReference>
<dbReference type="GO" id="GO:0003968">
    <property type="term" value="F:RNA-directed RNA polymerase activity"/>
    <property type="evidence" value="ECO:0007669"/>
    <property type="project" value="UniProtKB-KW"/>
</dbReference>
<feature type="domain" description="RDRP C-terminal head" evidence="14">
    <location>
        <begin position="902"/>
        <end position="979"/>
    </location>
</feature>
<dbReference type="GO" id="GO:0031380">
    <property type="term" value="C:nuclear RNA-directed RNA polymerase complex"/>
    <property type="evidence" value="ECO:0007669"/>
    <property type="project" value="TreeGrafter"/>
</dbReference>
<dbReference type="EC" id="2.7.7.48" evidence="9"/>
<dbReference type="PANTHER" id="PTHR23079:SF55">
    <property type="entry name" value="RNA-DIRECTED RNA POLYMERASE"/>
    <property type="match status" value="1"/>
</dbReference>